<sequence>MCEAIARIRAVSLAMLVAVLAGCAATGEGTRMPAQDTAVVVSPAQVEQWVLQGLRAYEAGQPGQAIAAWQKVLRAEPERAAVRNNLALLLTREARFQEAADLLRQGIEMTPEVAHLHFNLAVISELYLLDLNRALNHYRRFQALSDQADEQVASWIVDLERRVQ</sequence>
<dbReference type="SMART" id="SM00028">
    <property type="entry name" value="TPR"/>
    <property type="match status" value="2"/>
</dbReference>
<accession>A0A2T1K3V4</accession>
<dbReference type="RefSeq" id="WP_106765144.1">
    <property type="nucleotide sequence ID" value="NZ_PXNP01000109.1"/>
</dbReference>
<feature type="signal peptide" evidence="1">
    <location>
        <begin position="1"/>
        <end position="24"/>
    </location>
</feature>
<dbReference type="InterPro" id="IPR011990">
    <property type="entry name" value="TPR-like_helical_dom_sf"/>
</dbReference>
<dbReference type="AlphaFoldDB" id="A0A2T1K3V4"/>
<keyword evidence="1" id="KW-0732">Signal</keyword>
<dbReference type="EMBL" id="PXNP01000109">
    <property type="protein sequence ID" value="PSF04829.1"/>
    <property type="molecule type" value="Genomic_DNA"/>
</dbReference>
<dbReference type="Pfam" id="PF13432">
    <property type="entry name" value="TPR_16"/>
    <property type="match status" value="1"/>
</dbReference>
<feature type="chain" id="PRO_5015786626" evidence="1">
    <location>
        <begin position="25"/>
        <end position="164"/>
    </location>
</feature>
<protein>
    <submittedName>
        <fullName evidence="2">Uncharacterized protein</fullName>
    </submittedName>
</protein>
<comment type="caution">
    <text evidence="2">The sequence shown here is derived from an EMBL/GenBank/DDBJ whole genome shotgun (WGS) entry which is preliminary data.</text>
</comment>
<dbReference type="PROSITE" id="PS51257">
    <property type="entry name" value="PROKAR_LIPOPROTEIN"/>
    <property type="match status" value="1"/>
</dbReference>
<dbReference type="InterPro" id="IPR019734">
    <property type="entry name" value="TPR_rpt"/>
</dbReference>
<proteinExistence type="predicted"/>
<organism evidence="2 3">
    <name type="scientific">Marinobacter fuscus</name>
    <dbReference type="NCBI Taxonomy" id="2109942"/>
    <lineage>
        <taxon>Bacteria</taxon>
        <taxon>Pseudomonadati</taxon>
        <taxon>Pseudomonadota</taxon>
        <taxon>Gammaproteobacteria</taxon>
        <taxon>Pseudomonadales</taxon>
        <taxon>Marinobacteraceae</taxon>
        <taxon>Marinobacter</taxon>
    </lineage>
</organism>
<dbReference type="Proteomes" id="UP000239866">
    <property type="component" value="Unassembled WGS sequence"/>
</dbReference>
<dbReference type="SUPFAM" id="SSF48452">
    <property type="entry name" value="TPR-like"/>
    <property type="match status" value="1"/>
</dbReference>
<evidence type="ECO:0000313" key="2">
    <source>
        <dbReference type="EMBL" id="PSF04829.1"/>
    </source>
</evidence>
<gene>
    <name evidence="2" type="ORF">C7H09_17525</name>
</gene>
<evidence type="ECO:0000256" key="1">
    <source>
        <dbReference type="SAM" id="SignalP"/>
    </source>
</evidence>
<dbReference type="Gene3D" id="1.25.40.10">
    <property type="entry name" value="Tetratricopeptide repeat domain"/>
    <property type="match status" value="1"/>
</dbReference>
<evidence type="ECO:0000313" key="3">
    <source>
        <dbReference type="Proteomes" id="UP000239866"/>
    </source>
</evidence>
<name>A0A2T1K3V4_9GAMM</name>
<dbReference type="OrthoDB" id="255821at2"/>
<reference evidence="2 3" key="1">
    <citation type="submission" date="2018-03" db="EMBL/GenBank/DDBJ databases">
        <title>Marinobacter brunus sp. nov., a marine bacterium of Gamma-proteobacteria isolated from the surface seawater of the South China Sea.</title>
        <authorList>
            <person name="Cheng H."/>
            <person name="Wu Y.-H."/>
            <person name="Xamxidin M."/>
            <person name="Xu X.-W."/>
        </authorList>
    </citation>
    <scope>NUCLEOTIDE SEQUENCE [LARGE SCALE GENOMIC DNA]</scope>
    <source>
        <strain evidence="2 3">NH169-3</strain>
    </source>
</reference>
<keyword evidence="3" id="KW-1185">Reference proteome</keyword>